<evidence type="ECO:0000313" key="4">
    <source>
        <dbReference type="Proteomes" id="UP001597135"/>
    </source>
</evidence>
<keyword evidence="1" id="KW-0472">Membrane</keyword>
<organism evidence="3 4">
    <name type="scientific">Litorisediminicola beolgyonensis</name>
    <dbReference type="NCBI Taxonomy" id="1173614"/>
    <lineage>
        <taxon>Bacteria</taxon>
        <taxon>Pseudomonadati</taxon>
        <taxon>Pseudomonadota</taxon>
        <taxon>Alphaproteobacteria</taxon>
        <taxon>Rhodobacterales</taxon>
        <taxon>Paracoccaceae</taxon>
        <taxon>Litorisediminicola</taxon>
    </lineage>
</organism>
<dbReference type="PANTHER" id="PTHR36435">
    <property type="entry name" value="SLR1288 PROTEIN"/>
    <property type="match status" value="1"/>
</dbReference>
<dbReference type="EMBL" id="JBHTMU010000015">
    <property type="protein sequence ID" value="MFD1342733.1"/>
    <property type="molecule type" value="Genomic_DNA"/>
</dbReference>
<dbReference type="InterPro" id="IPR003675">
    <property type="entry name" value="Rce1/LyrA-like_dom"/>
</dbReference>
<feature type="transmembrane region" description="Helical" evidence="1">
    <location>
        <begin position="277"/>
        <end position="297"/>
    </location>
</feature>
<comment type="caution">
    <text evidence="3">The sequence shown here is derived from an EMBL/GenBank/DDBJ whole genome shotgun (WGS) entry which is preliminary data.</text>
</comment>
<dbReference type="EC" id="3.4.-.-" evidence="3"/>
<name>A0ABW3ZI79_9RHOB</name>
<feature type="transmembrane region" description="Helical" evidence="1">
    <location>
        <begin position="33"/>
        <end position="57"/>
    </location>
</feature>
<keyword evidence="3" id="KW-0378">Hydrolase</keyword>
<keyword evidence="1" id="KW-1133">Transmembrane helix</keyword>
<evidence type="ECO:0000313" key="3">
    <source>
        <dbReference type="EMBL" id="MFD1342733.1"/>
    </source>
</evidence>
<dbReference type="RefSeq" id="WP_386803071.1">
    <property type="nucleotide sequence ID" value="NZ_JBHTMU010000015.1"/>
</dbReference>
<dbReference type="PANTHER" id="PTHR36435:SF1">
    <property type="entry name" value="CAAX AMINO TERMINAL PROTEASE FAMILY PROTEIN"/>
    <property type="match status" value="1"/>
</dbReference>
<keyword evidence="1" id="KW-0812">Transmembrane</keyword>
<feature type="transmembrane region" description="Helical" evidence="1">
    <location>
        <begin position="119"/>
        <end position="138"/>
    </location>
</feature>
<feature type="transmembrane region" description="Helical" evidence="1">
    <location>
        <begin position="150"/>
        <end position="168"/>
    </location>
</feature>
<protein>
    <submittedName>
        <fullName evidence="3">CPBP family intramembrane glutamic endopeptidase</fullName>
        <ecNumber evidence="3">3.4.-.-</ecNumber>
    </submittedName>
</protein>
<feature type="domain" description="CAAX prenyl protease 2/Lysostaphin resistance protein A-like" evidence="2">
    <location>
        <begin position="153"/>
        <end position="250"/>
    </location>
</feature>
<proteinExistence type="predicted"/>
<accession>A0ABW3ZI79</accession>
<evidence type="ECO:0000259" key="2">
    <source>
        <dbReference type="Pfam" id="PF02517"/>
    </source>
</evidence>
<dbReference type="GO" id="GO:0016787">
    <property type="term" value="F:hydrolase activity"/>
    <property type="evidence" value="ECO:0007669"/>
    <property type="project" value="UniProtKB-KW"/>
</dbReference>
<dbReference type="InterPro" id="IPR052710">
    <property type="entry name" value="CAAX_protease"/>
</dbReference>
<feature type="transmembrane region" description="Helical" evidence="1">
    <location>
        <begin position="213"/>
        <end position="230"/>
    </location>
</feature>
<reference evidence="4" key="1">
    <citation type="journal article" date="2019" name="Int. J. Syst. Evol. Microbiol.">
        <title>The Global Catalogue of Microorganisms (GCM) 10K type strain sequencing project: providing services to taxonomists for standard genome sequencing and annotation.</title>
        <authorList>
            <consortium name="The Broad Institute Genomics Platform"/>
            <consortium name="The Broad Institute Genome Sequencing Center for Infectious Disease"/>
            <person name="Wu L."/>
            <person name="Ma J."/>
        </authorList>
    </citation>
    <scope>NUCLEOTIDE SEQUENCE [LARGE SCALE GENOMIC DNA]</scope>
    <source>
        <strain evidence="4">CCUG 62953</strain>
    </source>
</reference>
<dbReference type="Pfam" id="PF02517">
    <property type="entry name" value="Rce1-like"/>
    <property type="match status" value="1"/>
</dbReference>
<dbReference type="Proteomes" id="UP001597135">
    <property type="component" value="Unassembled WGS sequence"/>
</dbReference>
<feature type="transmembrane region" description="Helical" evidence="1">
    <location>
        <begin position="237"/>
        <end position="257"/>
    </location>
</feature>
<gene>
    <name evidence="3" type="ORF">ACFQ4E_09910</name>
</gene>
<feature type="transmembrane region" description="Helical" evidence="1">
    <location>
        <begin position="77"/>
        <end position="98"/>
    </location>
</feature>
<evidence type="ECO:0000256" key="1">
    <source>
        <dbReference type="SAM" id="Phobius"/>
    </source>
</evidence>
<sequence>MSGPAPSAPAPRRYAAHEALVAPGRSRPELWRLGLGIVLAVATTFLIGQIALTTALILGGTDTLTTLITGEGPQGLILLLMAMGGMALGAALAARLLHSRSFGSLLGPRAAFVPQFLNVLLWTGAINLGVVVFVYGLGDMELQENLPMGRWLGLLPLAIVAILIQTGSEEILFRGYLQSQLAARFRSRLVWMLVPSAAFALGHFAPAAYGGNALSIVAWTFAFGLAAADLTARAGTLGPAIALHFTNNAIVLLWVSLDGPMSGLARYTLPFGADDVDAVSAAMPVDFALLGIGWLAARVAIRR</sequence>
<keyword evidence="4" id="KW-1185">Reference proteome</keyword>